<evidence type="ECO:0000256" key="3">
    <source>
        <dbReference type="ARBA" id="ARBA00022777"/>
    </source>
</evidence>
<evidence type="ECO:0000256" key="1">
    <source>
        <dbReference type="ARBA" id="ARBA00022679"/>
    </source>
</evidence>
<evidence type="ECO:0000313" key="8">
    <source>
        <dbReference type="EnsemblMetazoa" id="XP_038054324.1"/>
    </source>
</evidence>
<feature type="domain" description="PurM-like C-terminal" evidence="7">
    <location>
        <begin position="194"/>
        <end position="360"/>
    </location>
</feature>
<dbReference type="PANTHER" id="PTHR10256:SF0">
    <property type="entry name" value="INACTIVE SELENIDE, WATER DIKINASE-LIKE PROTEIN-RELATED"/>
    <property type="match status" value="1"/>
</dbReference>
<evidence type="ECO:0000256" key="4">
    <source>
        <dbReference type="ARBA" id="ARBA00022840"/>
    </source>
</evidence>
<proteinExistence type="predicted"/>
<keyword evidence="2" id="KW-0547">Nucleotide-binding</keyword>
<dbReference type="GO" id="GO:0004756">
    <property type="term" value="F:selenide, water dikinase activity"/>
    <property type="evidence" value="ECO:0007669"/>
    <property type="project" value="TreeGrafter"/>
</dbReference>
<evidence type="ECO:0000256" key="2">
    <source>
        <dbReference type="ARBA" id="ARBA00022741"/>
    </source>
</evidence>
<dbReference type="Pfam" id="PF00586">
    <property type="entry name" value="AIRS"/>
    <property type="match status" value="1"/>
</dbReference>
<dbReference type="InterPro" id="IPR004536">
    <property type="entry name" value="SPS/SelD"/>
</dbReference>
<dbReference type="CDD" id="cd02195">
    <property type="entry name" value="SelD"/>
    <property type="match status" value="1"/>
</dbReference>
<dbReference type="InterPro" id="IPR036921">
    <property type="entry name" value="PurM-like_N_sf"/>
</dbReference>
<keyword evidence="3" id="KW-0418">Kinase</keyword>
<sequence length="376" mass="41055">MGSPRSPFDPVANGLDKDFQLTRYSDLKDFGAKVPQDELLQLLQTVKDPEEEKTAEEIMLQQPNYGIGSDCSVVPLQHGGLFLVETTDFSYPVVDDPYIMGQIACADVLSDLYAMGIMECDNMLMLLAVPQTFSDKEREVVIPLMMQGFKDIATVAGSKIRGGQTVLNPWCTIGGIATSVCTLDKIVCPDNAVPGDVLVLTKPLGTMIALTARKWLTVPDKKKKLNALLTAEELERGYQEAVFNMCKLNSDAASMMATYNAHGATDVSGFGILGHAEALVRSQKEEVSFAIHNLPIIAKMQHVAKGFIDFKLFQGRSPEVSGGLLIAFPREQAASYCKEIDKMGSSAWIIGIVEKGNRTAKVIDKPRVIEVTTKIM</sequence>
<dbReference type="RefSeq" id="XP_038054324.1">
    <property type="nucleotide sequence ID" value="XM_038198396.1"/>
</dbReference>
<accession>A0A913ZSE6</accession>
<dbReference type="Gene3D" id="3.30.1330.10">
    <property type="entry name" value="PurM-like, N-terminal domain"/>
    <property type="match status" value="1"/>
</dbReference>
<keyword evidence="1" id="KW-0808">Transferase</keyword>
<evidence type="ECO:0008006" key="10">
    <source>
        <dbReference type="Google" id="ProtNLM"/>
    </source>
</evidence>
<dbReference type="InterPro" id="IPR016188">
    <property type="entry name" value="PurM-like_N"/>
</dbReference>
<protein>
    <recommendedName>
        <fullName evidence="10">Selenide, water dikinase</fullName>
    </recommendedName>
</protein>
<dbReference type="OMA" id="QPEKWNR"/>
<dbReference type="GO" id="GO:0005737">
    <property type="term" value="C:cytoplasm"/>
    <property type="evidence" value="ECO:0007669"/>
    <property type="project" value="TreeGrafter"/>
</dbReference>
<dbReference type="InterPro" id="IPR010918">
    <property type="entry name" value="PurM-like_C_dom"/>
</dbReference>
<reference evidence="8" key="1">
    <citation type="submission" date="2022-11" db="UniProtKB">
        <authorList>
            <consortium name="EnsemblMetazoa"/>
        </authorList>
    </citation>
    <scope>IDENTIFICATION</scope>
</reference>
<dbReference type="SUPFAM" id="SSF55326">
    <property type="entry name" value="PurM N-terminal domain-like"/>
    <property type="match status" value="1"/>
</dbReference>
<evidence type="ECO:0000313" key="9">
    <source>
        <dbReference type="Proteomes" id="UP000887568"/>
    </source>
</evidence>
<dbReference type="FunFam" id="3.90.650.10:FF:000010">
    <property type="entry name" value="Selenide, water dikinase"/>
    <property type="match status" value="1"/>
</dbReference>
<keyword evidence="4" id="KW-0067">ATP-binding</keyword>
<keyword evidence="5" id="KW-0711">Selenium</keyword>
<evidence type="ECO:0000259" key="7">
    <source>
        <dbReference type="Pfam" id="PF02769"/>
    </source>
</evidence>
<dbReference type="Gene3D" id="3.90.650.10">
    <property type="entry name" value="PurM-like C-terminal domain"/>
    <property type="match status" value="1"/>
</dbReference>
<dbReference type="EnsemblMetazoa" id="XM_038198396.1">
    <property type="protein sequence ID" value="XP_038054324.1"/>
    <property type="gene ID" value="LOC119726640"/>
</dbReference>
<dbReference type="Pfam" id="PF02769">
    <property type="entry name" value="AIRS_C"/>
    <property type="match status" value="1"/>
</dbReference>
<dbReference type="SUPFAM" id="SSF56042">
    <property type="entry name" value="PurM C-terminal domain-like"/>
    <property type="match status" value="1"/>
</dbReference>
<evidence type="ECO:0000256" key="5">
    <source>
        <dbReference type="ARBA" id="ARBA00023266"/>
    </source>
</evidence>
<dbReference type="GO" id="GO:0016260">
    <property type="term" value="P:selenocysteine biosynthetic process"/>
    <property type="evidence" value="ECO:0007669"/>
    <property type="project" value="TreeGrafter"/>
</dbReference>
<dbReference type="NCBIfam" id="TIGR00476">
    <property type="entry name" value="selD"/>
    <property type="match status" value="1"/>
</dbReference>
<dbReference type="PIRSF" id="PIRSF036407">
    <property type="entry name" value="Selenphspht_syn"/>
    <property type="match status" value="1"/>
</dbReference>
<name>A0A913ZSE6_PATMI</name>
<dbReference type="PANTHER" id="PTHR10256">
    <property type="entry name" value="SELENIDE, WATER DIKINASE"/>
    <property type="match status" value="1"/>
</dbReference>
<feature type="domain" description="PurM-like N-terminal" evidence="6">
    <location>
        <begin position="68"/>
        <end position="177"/>
    </location>
</feature>
<dbReference type="GO" id="GO:0005524">
    <property type="term" value="F:ATP binding"/>
    <property type="evidence" value="ECO:0007669"/>
    <property type="project" value="UniProtKB-KW"/>
</dbReference>
<dbReference type="OrthoDB" id="409395at2759"/>
<evidence type="ECO:0000259" key="6">
    <source>
        <dbReference type="Pfam" id="PF00586"/>
    </source>
</evidence>
<dbReference type="Proteomes" id="UP000887568">
    <property type="component" value="Unplaced"/>
</dbReference>
<dbReference type="AlphaFoldDB" id="A0A913ZSE6"/>
<organism evidence="8 9">
    <name type="scientific">Patiria miniata</name>
    <name type="common">Bat star</name>
    <name type="synonym">Asterina miniata</name>
    <dbReference type="NCBI Taxonomy" id="46514"/>
    <lineage>
        <taxon>Eukaryota</taxon>
        <taxon>Metazoa</taxon>
        <taxon>Echinodermata</taxon>
        <taxon>Eleutherozoa</taxon>
        <taxon>Asterozoa</taxon>
        <taxon>Asteroidea</taxon>
        <taxon>Valvatacea</taxon>
        <taxon>Valvatida</taxon>
        <taxon>Asterinidae</taxon>
        <taxon>Patiria</taxon>
    </lineage>
</organism>
<dbReference type="GeneID" id="119726640"/>
<keyword evidence="9" id="KW-1185">Reference proteome</keyword>
<dbReference type="InterPro" id="IPR036676">
    <property type="entry name" value="PurM-like_C_sf"/>
</dbReference>